<proteinExistence type="predicted"/>
<dbReference type="CDD" id="cd00051">
    <property type="entry name" value="EFh"/>
    <property type="match status" value="1"/>
</dbReference>
<dbReference type="Proteomes" id="UP001595477">
    <property type="component" value="Unassembled WGS sequence"/>
</dbReference>
<sequence length="70" mass="8276">MDKLRELFDFFDSNSDGYISKKELIELADVLLNERGLGKSSRILREFDFNQDNKIDFEEFTAFARVHLID</sequence>
<organism evidence="2 3">
    <name type="scientific">Alteromonas oceani</name>
    <dbReference type="NCBI Taxonomy" id="2071609"/>
    <lineage>
        <taxon>Bacteria</taxon>
        <taxon>Pseudomonadati</taxon>
        <taxon>Pseudomonadota</taxon>
        <taxon>Gammaproteobacteria</taxon>
        <taxon>Alteromonadales</taxon>
        <taxon>Alteromonadaceae</taxon>
        <taxon>Alteromonas/Salinimonas group</taxon>
        <taxon>Alteromonas</taxon>
    </lineage>
</organism>
<protein>
    <submittedName>
        <fullName evidence="2">EF-hand domain-containing protein</fullName>
    </submittedName>
</protein>
<dbReference type="RefSeq" id="WP_123324805.1">
    <property type="nucleotide sequence ID" value="NZ_JBHRSX010000022.1"/>
</dbReference>
<accession>A0ABV7K1E2</accession>
<dbReference type="Gene3D" id="1.10.238.10">
    <property type="entry name" value="EF-hand"/>
    <property type="match status" value="1"/>
</dbReference>
<name>A0ABV7K1E2_9ALTE</name>
<comment type="caution">
    <text evidence="2">The sequence shown here is derived from an EMBL/GenBank/DDBJ whole genome shotgun (WGS) entry which is preliminary data.</text>
</comment>
<dbReference type="PROSITE" id="PS50222">
    <property type="entry name" value="EF_HAND_2"/>
    <property type="match status" value="2"/>
</dbReference>
<dbReference type="SUPFAM" id="SSF47473">
    <property type="entry name" value="EF-hand"/>
    <property type="match status" value="1"/>
</dbReference>
<evidence type="ECO:0000259" key="1">
    <source>
        <dbReference type="PROSITE" id="PS50222"/>
    </source>
</evidence>
<dbReference type="InterPro" id="IPR011992">
    <property type="entry name" value="EF-hand-dom_pair"/>
</dbReference>
<evidence type="ECO:0000313" key="2">
    <source>
        <dbReference type="EMBL" id="MFC3202463.1"/>
    </source>
</evidence>
<dbReference type="InterPro" id="IPR002048">
    <property type="entry name" value="EF_hand_dom"/>
</dbReference>
<dbReference type="SMART" id="SM00054">
    <property type="entry name" value="EFh"/>
    <property type="match status" value="2"/>
</dbReference>
<reference evidence="3" key="1">
    <citation type="journal article" date="2019" name="Int. J. Syst. Evol. Microbiol.">
        <title>The Global Catalogue of Microorganisms (GCM) 10K type strain sequencing project: providing services to taxonomists for standard genome sequencing and annotation.</title>
        <authorList>
            <consortium name="The Broad Institute Genomics Platform"/>
            <consortium name="The Broad Institute Genome Sequencing Center for Infectious Disease"/>
            <person name="Wu L."/>
            <person name="Ma J."/>
        </authorList>
    </citation>
    <scope>NUCLEOTIDE SEQUENCE [LARGE SCALE GENOMIC DNA]</scope>
    <source>
        <strain evidence="3">KCTC 52449</strain>
    </source>
</reference>
<gene>
    <name evidence="2" type="ORF">ACFOEW_11615</name>
</gene>
<feature type="domain" description="EF-hand" evidence="1">
    <location>
        <begin position="1"/>
        <end position="34"/>
    </location>
</feature>
<dbReference type="PROSITE" id="PS00018">
    <property type="entry name" value="EF_HAND_1"/>
    <property type="match status" value="2"/>
</dbReference>
<dbReference type="EMBL" id="JBHRSX010000022">
    <property type="protein sequence ID" value="MFC3202463.1"/>
    <property type="molecule type" value="Genomic_DNA"/>
</dbReference>
<evidence type="ECO:0000313" key="3">
    <source>
        <dbReference type="Proteomes" id="UP001595477"/>
    </source>
</evidence>
<feature type="domain" description="EF-hand" evidence="1">
    <location>
        <begin position="35"/>
        <end position="70"/>
    </location>
</feature>
<dbReference type="InterPro" id="IPR018247">
    <property type="entry name" value="EF_Hand_1_Ca_BS"/>
</dbReference>
<keyword evidence="3" id="KW-1185">Reference proteome</keyword>
<dbReference type="Pfam" id="PF13499">
    <property type="entry name" value="EF-hand_7"/>
    <property type="match status" value="1"/>
</dbReference>